<protein>
    <submittedName>
        <fullName evidence="2">Uncharacterized protein</fullName>
    </submittedName>
</protein>
<evidence type="ECO:0000256" key="1">
    <source>
        <dbReference type="SAM" id="Phobius"/>
    </source>
</evidence>
<keyword evidence="1" id="KW-0812">Transmembrane</keyword>
<feature type="transmembrane region" description="Helical" evidence="1">
    <location>
        <begin position="60"/>
        <end position="82"/>
    </location>
</feature>
<reference evidence="2 3" key="1">
    <citation type="submission" date="2019-01" db="EMBL/GenBank/DDBJ databases">
        <authorList>
            <consortium name="Pathogen Informatics"/>
        </authorList>
    </citation>
    <scope>NUCLEOTIDE SEQUENCE [LARGE SCALE GENOMIC DNA]</scope>
    <source>
        <strain evidence="2 3">NCTC10146</strain>
    </source>
</reference>
<feature type="transmembrane region" description="Helical" evidence="1">
    <location>
        <begin position="23"/>
        <end position="48"/>
    </location>
</feature>
<proteinExistence type="predicted"/>
<dbReference type="Proteomes" id="UP000290495">
    <property type="component" value="Chromosome"/>
</dbReference>
<evidence type="ECO:0000313" key="3">
    <source>
        <dbReference type="Proteomes" id="UP000290495"/>
    </source>
</evidence>
<dbReference type="AlphaFoldDB" id="A0A449APX1"/>
<feature type="transmembrane region" description="Helical" evidence="1">
    <location>
        <begin position="167"/>
        <end position="192"/>
    </location>
</feature>
<gene>
    <name evidence="2" type="ORF">NCTC10146_00051</name>
</gene>
<evidence type="ECO:0000313" key="2">
    <source>
        <dbReference type="EMBL" id="VEU68605.1"/>
    </source>
</evidence>
<keyword evidence="1" id="KW-1133">Transmembrane helix</keyword>
<feature type="transmembrane region" description="Helical" evidence="1">
    <location>
        <begin position="138"/>
        <end position="161"/>
    </location>
</feature>
<name>A0A449APX1_9BACT</name>
<organism evidence="2 3">
    <name type="scientific">Mycoplasmopsis canis</name>
    <dbReference type="NCBI Taxonomy" id="29555"/>
    <lineage>
        <taxon>Bacteria</taxon>
        <taxon>Bacillati</taxon>
        <taxon>Mycoplasmatota</taxon>
        <taxon>Mycoplasmoidales</taxon>
        <taxon>Metamycoplasmataceae</taxon>
        <taxon>Mycoplasmopsis</taxon>
    </lineage>
</organism>
<dbReference type="EMBL" id="LR215010">
    <property type="protein sequence ID" value="VEU68605.1"/>
    <property type="molecule type" value="Genomic_DNA"/>
</dbReference>
<keyword evidence="1" id="KW-0472">Membrane</keyword>
<sequence>MEHKQIYLKSVIFYMNVWLKKKYFYYIAFSFLFIFLSFLVLMNLPQLIFENDNYLLFQNLIIKIFAGVITLFSLISYLYLILGLKSYKREGYNAYNNEFKKTLWTIQYFKLNKLIDNIPQENIDEKLKDTVYKINWRLYIWFSCLHLVNIVICNTLFYWLAFNLFVIFPYWIIIIIYILLSIPFFIFSFVAFRKYKLLLKTLSDNNLPNQKTSS</sequence>
<accession>A0A449APX1</accession>